<dbReference type="Gene3D" id="2.30.30.40">
    <property type="entry name" value="SH3 Domains"/>
    <property type="match status" value="1"/>
</dbReference>
<accession>R1H6H6</accession>
<dbReference type="Proteomes" id="UP000013526">
    <property type="component" value="Unassembled WGS sequence"/>
</dbReference>
<comment type="caution">
    <text evidence="2">The sequence shown here is derived from an EMBL/GenBank/DDBJ whole genome shotgun (WGS) entry which is preliminary data.</text>
</comment>
<organism evidence="2 3">
    <name type="scientific">Aeromonas molluscorum 848</name>
    <dbReference type="NCBI Taxonomy" id="1268236"/>
    <lineage>
        <taxon>Bacteria</taxon>
        <taxon>Pseudomonadati</taxon>
        <taxon>Pseudomonadota</taxon>
        <taxon>Gammaproteobacteria</taxon>
        <taxon>Aeromonadales</taxon>
        <taxon>Aeromonadaceae</taxon>
        <taxon>Aeromonas</taxon>
    </lineage>
</organism>
<name>R1H6H6_9GAMM</name>
<evidence type="ECO:0000313" key="2">
    <source>
        <dbReference type="EMBL" id="EOD54054.1"/>
    </source>
</evidence>
<dbReference type="InterPro" id="IPR013991">
    <property type="entry name" value="PhnaA_N_proteobac"/>
</dbReference>
<keyword evidence="3" id="KW-1185">Reference proteome</keyword>
<dbReference type="EMBL" id="AQGQ01000139">
    <property type="protein sequence ID" value="EOD54054.1"/>
    <property type="molecule type" value="Genomic_DNA"/>
</dbReference>
<evidence type="ECO:0000313" key="3">
    <source>
        <dbReference type="Proteomes" id="UP000013526"/>
    </source>
</evidence>
<sequence length="217" mass="23457">MAPAQGAPRITYQAQRAYHHPGLLDMTINAILQARAGAKCELCSAEQALTAYQVPHSPAQNDDHSAALCATCLGQLEQPDTTVVNHWRCLGDSMWSQVPAVQVLAWRQLKYLTGQGEVWAQDLLDMMYMEEETKSWAEAGVSAEDDDSVATIDSNGAVLQEGDAVTLIKDLEVKGGGFTAKRGTLVKGIRLTNNPLHIEGKVNGVQIVLVAAYLKKA</sequence>
<dbReference type="PANTHER" id="PTHR30305:SF3">
    <property type="entry name" value="PROTEIN YJDM"/>
    <property type="match status" value="1"/>
</dbReference>
<dbReference type="PANTHER" id="PTHR30305">
    <property type="entry name" value="PROTEIN YJDM-RELATED"/>
    <property type="match status" value="1"/>
</dbReference>
<dbReference type="SMART" id="SM00782">
    <property type="entry name" value="PhnA_Zn_Ribbon"/>
    <property type="match status" value="1"/>
</dbReference>
<reference evidence="2 3" key="1">
    <citation type="journal article" date="2013" name="Genome Announc.">
        <title>Draft Genome Sequence of Aeromonas molluscorum Strain 848TT, Isolated from Bivalve Molluscs.</title>
        <authorList>
            <person name="Spataro N."/>
            <person name="Farfan M."/>
            <person name="Albarral V."/>
            <person name="Sanglas A."/>
            <person name="Loren J.G."/>
            <person name="Fuste M.C."/>
            <person name="Bosch E."/>
        </authorList>
    </citation>
    <scope>NUCLEOTIDE SEQUENCE [LARGE SCALE GENOMIC DNA]</scope>
    <source>
        <strain evidence="2 3">848</strain>
    </source>
</reference>
<feature type="domain" description="PhnA protein N-terminal proteobacterial" evidence="1">
    <location>
        <begin position="31"/>
        <end position="77"/>
    </location>
</feature>
<dbReference type="InterPro" id="IPR013988">
    <property type="entry name" value="YjdM_C"/>
</dbReference>
<protein>
    <submittedName>
        <fullName evidence="2">PhnA protein</fullName>
    </submittedName>
</protein>
<dbReference type="PATRIC" id="fig|1268236.3.peg.3209"/>
<proteinExistence type="predicted"/>
<dbReference type="AlphaFoldDB" id="R1H6H6"/>
<gene>
    <name evidence="2" type="ORF">G113_16400</name>
</gene>
<dbReference type="SUPFAM" id="SSF82057">
    <property type="entry name" value="Prokaryotic SH3-related domain"/>
    <property type="match status" value="1"/>
</dbReference>
<dbReference type="Pfam" id="PF03831">
    <property type="entry name" value="YjdM"/>
    <property type="match status" value="1"/>
</dbReference>
<evidence type="ECO:0000259" key="1">
    <source>
        <dbReference type="SMART" id="SM00782"/>
    </source>
</evidence>